<name>B1X079_CROS5</name>
<dbReference type="InterPro" id="IPR014947">
    <property type="entry name" value="DUF1818"/>
</dbReference>
<gene>
    <name evidence="1" type="ordered locus">cce_0229</name>
</gene>
<dbReference type="KEGG" id="cyt:cce_0229"/>
<dbReference type="InterPro" id="IPR009044">
    <property type="entry name" value="ssDNA-bd_transcriptional_reg"/>
</dbReference>
<dbReference type="HOGENOM" id="CLU_163164_0_0_3"/>
<evidence type="ECO:0000313" key="1">
    <source>
        <dbReference type="EMBL" id="ACB49580.1"/>
    </source>
</evidence>
<dbReference type="Pfam" id="PF08848">
    <property type="entry name" value="DUF1818"/>
    <property type="match status" value="1"/>
</dbReference>
<dbReference type="EMBL" id="CP000806">
    <property type="protein sequence ID" value="ACB49580.1"/>
    <property type="molecule type" value="Genomic_DNA"/>
</dbReference>
<keyword evidence="2" id="KW-1185">Reference proteome</keyword>
<accession>B1X079</accession>
<dbReference type="Proteomes" id="UP000001203">
    <property type="component" value="Chromosome circular"/>
</dbReference>
<dbReference type="AlphaFoldDB" id="B1X079"/>
<dbReference type="SUPFAM" id="SSF54447">
    <property type="entry name" value="ssDNA-binding transcriptional regulator domain"/>
    <property type="match status" value="1"/>
</dbReference>
<dbReference type="GO" id="GO:0003677">
    <property type="term" value="F:DNA binding"/>
    <property type="evidence" value="ECO:0007669"/>
    <property type="project" value="InterPro"/>
</dbReference>
<dbReference type="OrthoDB" id="464443at2"/>
<protein>
    <submittedName>
        <fullName evidence="1">Uncharacterized protein</fullName>
    </submittedName>
</protein>
<dbReference type="eggNOG" id="ENOG50316YV">
    <property type="taxonomic scope" value="Bacteria"/>
</dbReference>
<dbReference type="GO" id="GO:0006355">
    <property type="term" value="P:regulation of DNA-templated transcription"/>
    <property type="evidence" value="ECO:0007669"/>
    <property type="project" value="InterPro"/>
</dbReference>
<dbReference type="STRING" id="43989.cce_0229"/>
<dbReference type="RefSeq" id="WP_009546725.1">
    <property type="nucleotide sequence ID" value="NC_010546.1"/>
</dbReference>
<sequence length="122" mass="14175">MSDRIIKKGQGWRLGWKNEKTAYPGLIGGEDWAIELTETEFIDFCRLFDQLATTMTSMSQELMDEERIACEAESELLWLEVEGFPHAYSLRVILNQGRRCEGNWSAKVVRELSQEIQKLNIF</sequence>
<reference evidence="1 2" key="1">
    <citation type="journal article" date="2008" name="Proc. Natl. Acad. Sci. U.S.A.">
        <title>The genome of Cyanothece 51142, a unicellular diazotrophic cyanobacterium important in the marine nitrogen cycle.</title>
        <authorList>
            <person name="Welsh E.A."/>
            <person name="Liberton M."/>
            <person name="Stoeckel J."/>
            <person name="Loh T."/>
            <person name="Elvitigala T."/>
            <person name="Wang C."/>
            <person name="Wollam A."/>
            <person name="Fulton R.S."/>
            <person name="Clifton S.W."/>
            <person name="Jacobs J.M."/>
            <person name="Aurora R."/>
            <person name="Ghosh B.K."/>
            <person name="Sherman L.A."/>
            <person name="Smith R.D."/>
            <person name="Wilson R.K."/>
            <person name="Pakrasi H.B."/>
        </authorList>
    </citation>
    <scope>NUCLEOTIDE SEQUENCE [LARGE SCALE GENOMIC DNA]</scope>
    <source>
        <strain evidence="2">ATCC 51142 / BH68</strain>
    </source>
</reference>
<proteinExistence type="predicted"/>
<organism evidence="1 2">
    <name type="scientific">Crocosphaera subtropica (strain ATCC 51142 / BH68)</name>
    <name type="common">Cyanothece sp. (strain ATCC 51142)</name>
    <dbReference type="NCBI Taxonomy" id="43989"/>
    <lineage>
        <taxon>Bacteria</taxon>
        <taxon>Bacillati</taxon>
        <taxon>Cyanobacteriota</taxon>
        <taxon>Cyanophyceae</taxon>
        <taxon>Oscillatoriophycideae</taxon>
        <taxon>Chroococcales</taxon>
        <taxon>Aphanothecaceae</taxon>
        <taxon>Crocosphaera</taxon>
        <taxon>Crocosphaera subtropica</taxon>
    </lineage>
</organism>
<evidence type="ECO:0000313" key="2">
    <source>
        <dbReference type="Proteomes" id="UP000001203"/>
    </source>
</evidence>
<dbReference type="Gene3D" id="2.30.31.10">
    <property type="entry name" value="Transcriptional Coactivator Pc4, Chain A"/>
    <property type="match status" value="1"/>
</dbReference>